<evidence type="ECO:0000259" key="2">
    <source>
        <dbReference type="PROSITE" id="PS50883"/>
    </source>
</evidence>
<dbReference type="Gene3D" id="3.20.20.450">
    <property type="entry name" value="EAL domain"/>
    <property type="match status" value="1"/>
</dbReference>
<keyword evidence="1" id="KW-0472">Membrane</keyword>
<protein>
    <submittedName>
        <fullName evidence="4">Diguanylate cyclase/phosphodiesterase</fullName>
    </submittedName>
</protein>
<dbReference type="SUPFAM" id="SSF141868">
    <property type="entry name" value="EAL domain-like"/>
    <property type="match status" value="1"/>
</dbReference>
<evidence type="ECO:0000313" key="5">
    <source>
        <dbReference type="Proteomes" id="UP000007257"/>
    </source>
</evidence>
<dbReference type="KEGG" id="rah:Rahaq_2296"/>
<reference evidence="5" key="1">
    <citation type="submission" date="2011-01" db="EMBL/GenBank/DDBJ databases">
        <title>Complete sequence of chromosome of Rahnella sp. Y9602.</title>
        <authorList>
            <consortium name="US DOE Joint Genome Institute"/>
            <person name="Lucas S."/>
            <person name="Copeland A."/>
            <person name="Lapidus A."/>
            <person name="Cheng J.-F."/>
            <person name="Goodwin L."/>
            <person name="Pitluck S."/>
            <person name="Lu M."/>
            <person name="Detter J.C."/>
            <person name="Han C."/>
            <person name="Tapia R."/>
            <person name="Land M."/>
            <person name="Hauser L."/>
            <person name="Kyrpides N."/>
            <person name="Ivanova N."/>
            <person name="Ovchinnikova G."/>
            <person name="Pagani I."/>
            <person name="Sobecky P.A."/>
            <person name="Martinez R.J."/>
            <person name="Woyke T."/>
        </authorList>
    </citation>
    <scope>NUCLEOTIDE SEQUENCE [LARGE SCALE GENOMIC DNA]</scope>
    <source>
        <strain evidence="5">Y9602</strain>
    </source>
</reference>
<evidence type="ECO:0000313" key="4">
    <source>
        <dbReference type="EMBL" id="ADW73906.1"/>
    </source>
</evidence>
<evidence type="ECO:0000256" key="1">
    <source>
        <dbReference type="SAM" id="Phobius"/>
    </source>
</evidence>
<dbReference type="Pfam" id="PF00563">
    <property type="entry name" value="EAL"/>
    <property type="match status" value="1"/>
</dbReference>
<dbReference type="GO" id="GO:0071111">
    <property type="term" value="F:cyclic-guanylate-specific phosphodiesterase activity"/>
    <property type="evidence" value="ECO:0007669"/>
    <property type="project" value="InterPro"/>
</dbReference>
<organism evidence="4 5">
    <name type="scientific">Rahnella sp. (strain Y9602)</name>
    <dbReference type="NCBI Taxonomy" id="2703885"/>
    <lineage>
        <taxon>Bacteria</taxon>
        <taxon>Pseudomonadati</taxon>
        <taxon>Pseudomonadota</taxon>
        <taxon>Gammaproteobacteria</taxon>
        <taxon>Enterobacterales</taxon>
        <taxon>Yersiniaceae</taxon>
        <taxon>Rahnella</taxon>
    </lineage>
</organism>
<keyword evidence="1" id="KW-0812">Transmembrane</keyword>
<feature type="domain" description="GGDEF" evidence="3">
    <location>
        <begin position="118"/>
        <end position="248"/>
    </location>
</feature>
<dbReference type="InterPro" id="IPR043128">
    <property type="entry name" value="Rev_trsase/Diguanyl_cyclase"/>
</dbReference>
<dbReference type="OrthoDB" id="9804951at2"/>
<dbReference type="NCBIfam" id="TIGR00254">
    <property type="entry name" value="GGDEF"/>
    <property type="match status" value="1"/>
</dbReference>
<dbReference type="PROSITE" id="PS50883">
    <property type="entry name" value="EAL"/>
    <property type="match status" value="1"/>
</dbReference>
<dbReference type="Gene3D" id="3.30.70.270">
    <property type="match status" value="1"/>
</dbReference>
<keyword evidence="1" id="KW-1133">Transmembrane helix</keyword>
<dbReference type="InterPro" id="IPR050706">
    <property type="entry name" value="Cyclic-di-GMP_PDE-like"/>
</dbReference>
<gene>
    <name evidence="4" type="ordered locus">Rahaq_2296</name>
</gene>
<dbReference type="InterPro" id="IPR029787">
    <property type="entry name" value="Nucleotide_cyclase"/>
</dbReference>
<dbReference type="EMBL" id="CP002505">
    <property type="protein sequence ID" value="ADW73906.1"/>
    <property type="molecule type" value="Genomic_DNA"/>
</dbReference>
<dbReference type="CDD" id="cd01948">
    <property type="entry name" value="EAL"/>
    <property type="match status" value="1"/>
</dbReference>
<dbReference type="Proteomes" id="UP000007257">
    <property type="component" value="Chromosome"/>
</dbReference>
<dbReference type="InterPro" id="IPR001633">
    <property type="entry name" value="EAL_dom"/>
</dbReference>
<dbReference type="SMART" id="SM00267">
    <property type="entry name" value="GGDEF"/>
    <property type="match status" value="1"/>
</dbReference>
<feature type="transmembrane region" description="Helical" evidence="1">
    <location>
        <begin position="12"/>
        <end position="31"/>
    </location>
</feature>
<feature type="transmembrane region" description="Helical" evidence="1">
    <location>
        <begin position="51"/>
        <end position="70"/>
    </location>
</feature>
<dbReference type="InterPro" id="IPR000160">
    <property type="entry name" value="GGDEF_dom"/>
</dbReference>
<name>A0A0H3F9H2_RAHSY</name>
<dbReference type="PANTHER" id="PTHR33121">
    <property type="entry name" value="CYCLIC DI-GMP PHOSPHODIESTERASE PDEF"/>
    <property type="match status" value="1"/>
</dbReference>
<accession>A0A0H3F9H2</accession>
<dbReference type="PANTHER" id="PTHR33121:SF70">
    <property type="entry name" value="SIGNALING PROTEIN YKOW"/>
    <property type="match status" value="1"/>
</dbReference>
<evidence type="ECO:0000259" key="3">
    <source>
        <dbReference type="PROSITE" id="PS50887"/>
    </source>
</evidence>
<dbReference type="SUPFAM" id="SSF55073">
    <property type="entry name" value="Nucleotide cyclase"/>
    <property type="match status" value="1"/>
</dbReference>
<sequence length="516" mass="58325">MLKKLRNKAKVELYVWIGILIATYLFSLYFNMNEVFYYFFKAYEVYNLDEVFIALNITGFLGLIFSFVKIKAMEKEIARRMEAEKNFHWVECHDPVTGLPNTIILNSTIAQYNHENKSSFGVFTIEINRLKDINDIFGHDYHDEIFKIVAERLLNIFPGCVYKLAADDFLVLRPNIDKTDLTSLSGRVMRSLCSPVNLDGFTFNISANIGISRSPEGSCDLKKVIQQSDCAMHVAKKAGREQIRAFSASMEESLLSMAQLERDFKSALKNKVFVSHYQPLVDLKSEKIIGFEALARWEISAGKFIPPSKFIALAEDTGAITELTEYLLREACLEALKWPSDKRLSFNLSPLLLCDKNLKSRIIGILDDVGFPPEQLEIEVTESALFSDRHLARYTLKRLRDAGVKIALDDFGTGYSSLSQLCDFPFDTLKIDKSFIDTFQTNEKQNKIVCSILSLANALNVKVVAEGIEYKSQLIILQELGCDIGQGYFLGKPVPAANIHKSIKSPLTEAEKVTAE</sequence>
<dbReference type="AlphaFoldDB" id="A0A0H3F9H2"/>
<dbReference type="Pfam" id="PF00990">
    <property type="entry name" value="GGDEF"/>
    <property type="match status" value="1"/>
</dbReference>
<dbReference type="HOGENOM" id="CLU_000445_70_50_6"/>
<dbReference type="PROSITE" id="PS50887">
    <property type="entry name" value="GGDEF"/>
    <property type="match status" value="1"/>
</dbReference>
<dbReference type="RefSeq" id="WP_013575606.1">
    <property type="nucleotide sequence ID" value="NC_015061.1"/>
</dbReference>
<dbReference type="eggNOG" id="COG5001">
    <property type="taxonomic scope" value="Bacteria"/>
</dbReference>
<dbReference type="InterPro" id="IPR035919">
    <property type="entry name" value="EAL_sf"/>
</dbReference>
<proteinExistence type="predicted"/>
<feature type="domain" description="EAL" evidence="2">
    <location>
        <begin position="257"/>
        <end position="507"/>
    </location>
</feature>
<dbReference type="CDD" id="cd01949">
    <property type="entry name" value="GGDEF"/>
    <property type="match status" value="1"/>
</dbReference>
<dbReference type="SMART" id="SM00052">
    <property type="entry name" value="EAL"/>
    <property type="match status" value="1"/>
</dbReference>
<reference evidence="4 5" key="2">
    <citation type="journal article" date="2012" name="J. Bacteriol.">
        <title>Complete Genome Sequence of Rahnella sp. Strain Y9602, a Gammaproteobacterium Isolate from Metal- and Radionuclide-Contaminated Soil.</title>
        <authorList>
            <person name="Martinez R.J."/>
            <person name="Bruce D."/>
            <person name="Detter C."/>
            <person name="Goodwin L.A."/>
            <person name="Han J."/>
            <person name="Han C.S."/>
            <person name="Held B."/>
            <person name="Land M.L."/>
            <person name="Mikhailova N."/>
            <person name="Nolan M."/>
            <person name="Pennacchio L."/>
            <person name="Pitluck S."/>
            <person name="Tapia R."/>
            <person name="Woyke T."/>
            <person name="Sobecky P.A."/>
        </authorList>
    </citation>
    <scope>NUCLEOTIDE SEQUENCE [LARGE SCALE GENOMIC DNA]</scope>
    <source>
        <strain evidence="4 5">Y9602</strain>
    </source>
</reference>